<evidence type="ECO:0000256" key="1">
    <source>
        <dbReference type="SAM" id="MobiDB-lite"/>
    </source>
</evidence>
<comment type="caution">
    <text evidence="2">The sequence shown here is derived from an EMBL/GenBank/DDBJ whole genome shotgun (WGS) entry which is preliminary data.</text>
</comment>
<feature type="region of interest" description="Disordered" evidence="1">
    <location>
        <begin position="1"/>
        <end position="38"/>
    </location>
</feature>
<gene>
    <name evidence="2" type="ORF">CEXT_416321</name>
</gene>
<protein>
    <submittedName>
        <fullName evidence="2">Uncharacterized protein</fullName>
    </submittedName>
</protein>
<feature type="compositionally biased region" description="Polar residues" evidence="1">
    <location>
        <begin position="23"/>
        <end position="38"/>
    </location>
</feature>
<evidence type="ECO:0000313" key="3">
    <source>
        <dbReference type="Proteomes" id="UP001054945"/>
    </source>
</evidence>
<dbReference type="EMBL" id="BPLR01017739">
    <property type="protein sequence ID" value="GIY94062.1"/>
    <property type="molecule type" value="Genomic_DNA"/>
</dbReference>
<evidence type="ECO:0000313" key="2">
    <source>
        <dbReference type="EMBL" id="GIY94062.1"/>
    </source>
</evidence>
<accession>A0AAV4XG39</accession>
<reference evidence="2 3" key="1">
    <citation type="submission" date="2021-06" db="EMBL/GenBank/DDBJ databases">
        <title>Caerostris extrusa draft genome.</title>
        <authorList>
            <person name="Kono N."/>
            <person name="Arakawa K."/>
        </authorList>
    </citation>
    <scope>NUCLEOTIDE SEQUENCE [LARGE SCALE GENOMIC DNA]</scope>
</reference>
<sequence>MADRYRTNESSAKNSERRKSVSLIRNNNPTRNKSPLPQPQCNQVIPIAIFATVNYYCLLKHYAPILLTGSRSADPFRRRHGRNKLFRKRKINFK</sequence>
<dbReference type="AlphaFoldDB" id="A0AAV4XG39"/>
<keyword evidence="3" id="KW-1185">Reference proteome</keyword>
<name>A0AAV4XG39_CAEEX</name>
<organism evidence="2 3">
    <name type="scientific">Caerostris extrusa</name>
    <name type="common">Bark spider</name>
    <name type="synonym">Caerostris bankana</name>
    <dbReference type="NCBI Taxonomy" id="172846"/>
    <lineage>
        <taxon>Eukaryota</taxon>
        <taxon>Metazoa</taxon>
        <taxon>Ecdysozoa</taxon>
        <taxon>Arthropoda</taxon>
        <taxon>Chelicerata</taxon>
        <taxon>Arachnida</taxon>
        <taxon>Araneae</taxon>
        <taxon>Araneomorphae</taxon>
        <taxon>Entelegynae</taxon>
        <taxon>Araneoidea</taxon>
        <taxon>Araneidae</taxon>
        <taxon>Caerostris</taxon>
    </lineage>
</organism>
<dbReference type="Proteomes" id="UP001054945">
    <property type="component" value="Unassembled WGS sequence"/>
</dbReference>
<proteinExistence type="predicted"/>